<evidence type="ECO:0000313" key="1">
    <source>
        <dbReference type="EMBL" id="KAI8435081.1"/>
    </source>
</evidence>
<keyword evidence="2" id="KW-1185">Reference proteome</keyword>
<comment type="caution">
    <text evidence="1">The sequence shown here is derived from an EMBL/GenBank/DDBJ whole genome shotgun (WGS) entry which is preliminary data.</text>
</comment>
<accession>A0ACC0KFS9</accession>
<dbReference type="EMBL" id="CM046105">
    <property type="protein sequence ID" value="KAI8435081.1"/>
    <property type="molecule type" value="Genomic_DNA"/>
</dbReference>
<gene>
    <name evidence="1" type="ORF">MSG28_003484</name>
</gene>
<protein>
    <submittedName>
        <fullName evidence="1">Uncharacterized protein</fullName>
    </submittedName>
</protein>
<organism evidence="1 2">
    <name type="scientific">Choristoneura fumiferana</name>
    <name type="common">Spruce budworm moth</name>
    <name type="synonym">Archips fumiferana</name>
    <dbReference type="NCBI Taxonomy" id="7141"/>
    <lineage>
        <taxon>Eukaryota</taxon>
        <taxon>Metazoa</taxon>
        <taxon>Ecdysozoa</taxon>
        <taxon>Arthropoda</taxon>
        <taxon>Hexapoda</taxon>
        <taxon>Insecta</taxon>
        <taxon>Pterygota</taxon>
        <taxon>Neoptera</taxon>
        <taxon>Endopterygota</taxon>
        <taxon>Lepidoptera</taxon>
        <taxon>Glossata</taxon>
        <taxon>Ditrysia</taxon>
        <taxon>Tortricoidea</taxon>
        <taxon>Tortricidae</taxon>
        <taxon>Tortricinae</taxon>
        <taxon>Choristoneura</taxon>
    </lineage>
</organism>
<proteinExistence type="predicted"/>
<evidence type="ECO:0000313" key="2">
    <source>
        <dbReference type="Proteomes" id="UP001064048"/>
    </source>
</evidence>
<reference evidence="1 2" key="1">
    <citation type="journal article" date="2022" name="Genome Biol. Evol.">
        <title>The Spruce Budworm Genome: Reconstructing the Evolutionary History of Antifreeze Proteins.</title>
        <authorList>
            <person name="Beliveau C."/>
            <person name="Gagne P."/>
            <person name="Picq S."/>
            <person name="Vernygora O."/>
            <person name="Keeling C.I."/>
            <person name="Pinkney K."/>
            <person name="Doucet D."/>
            <person name="Wen F."/>
            <person name="Johnston J.S."/>
            <person name="Maaroufi H."/>
            <person name="Boyle B."/>
            <person name="Laroche J."/>
            <person name="Dewar K."/>
            <person name="Juretic N."/>
            <person name="Blackburn G."/>
            <person name="Nisole A."/>
            <person name="Brunet B."/>
            <person name="Brandao M."/>
            <person name="Lumley L."/>
            <person name="Duan J."/>
            <person name="Quan G."/>
            <person name="Lucarotti C.J."/>
            <person name="Roe A.D."/>
            <person name="Sperling F.A.H."/>
            <person name="Levesque R.C."/>
            <person name="Cusson M."/>
        </authorList>
    </citation>
    <scope>NUCLEOTIDE SEQUENCE [LARGE SCALE GENOMIC DNA]</scope>
    <source>
        <strain evidence="1">Glfc:IPQL:Cfum</strain>
    </source>
</reference>
<name>A0ACC0KFS9_CHOFU</name>
<dbReference type="Proteomes" id="UP001064048">
    <property type="component" value="Chromosome 5"/>
</dbReference>
<sequence>MSYHITSRSNYTGIGSRIEWSETIIIVNSGACSWLRWHGIRSNRQDNTTRIIKVHKRGSIRNASFHHFALKRLCGCNQRLQAASSVQWARMEPPRAPQQPRTRKEQRAERTLPRLVSMCCGYVQSNNGVARFTHTDAPTETRMPLERAVRERDRYNKLRLRLFECDSDMCVFYVVVL</sequence>